<evidence type="ECO:0000256" key="1">
    <source>
        <dbReference type="SAM" id="Phobius"/>
    </source>
</evidence>
<gene>
    <name evidence="2" type="ORF">FUA24_08545</name>
</gene>
<keyword evidence="3" id="KW-1185">Reference proteome</keyword>
<accession>A0A5D0I402</accession>
<reference evidence="2 3" key="1">
    <citation type="submission" date="2019-08" db="EMBL/GenBank/DDBJ databases">
        <title>Seonamhaeicola sediminis sp. nov., isolated from marine sediment.</title>
        <authorList>
            <person name="Cao W.R."/>
        </authorList>
    </citation>
    <scope>NUCLEOTIDE SEQUENCE [LARGE SCALE GENOMIC DNA]</scope>
    <source>
        <strain evidence="2 3">B011</strain>
    </source>
</reference>
<name>A0A5D0I402_9FLAO</name>
<proteinExistence type="predicted"/>
<sequence length="189" mass="22915">MENKKIWNSLERAKFIMSVITALISLFLTIGLFYYGNKYEKTKWTNQTLTTKKLELYESMMPKFNAILCYMNDYGTFKEHSPKEIIDFKRSLNLTYYTNRDFFSPDFKKEYLNFIDNLCFENYSGKWDSQIKKDFSYSKAGYEKMNHENPWDNSWNEMFTNETVNKKEIENSYYRLMNLFIDDMGFIKE</sequence>
<keyword evidence="1" id="KW-0472">Membrane</keyword>
<evidence type="ECO:0000313" key="3">
    <source>
        <dbReference type="Proteomes" id="UP000323930"/>
    </source>
</evidence>
<keyword evidence="1" id="KW-1133">Transmembrane helix</keyword>
<organism evidence="2 3">
    <name type="scientific">Seonamhaeicola marinus</name>
    <dbReference type="NCBI Taxonomy" id="1912246"/>
    <lineage>
        <taxon>Bacteria</taxon>
        <taxon>Pseudomonadati</taxon>
        <taxon>Bacteroidota</taxon>
        <taxon>Flavobacteriia</taxon>
        <taxon>Flavobacteriales</taxon>
        <taxon>Flavobacteriaceae</taxon>
    </lineage>
</organism>
<feature type="transmembrane region" description="Helical" evidence="1">
    <location>
        <begin position="15"/>
        <end position="35"/>
    </location>
</feature>
<dbReference type="Proteomes" id="UP000323930">
    <property type="component" value="Unassembled WGS sequence"/>
</dbReference>
<dbReference type="AlphaFoldDB" id="A0A5D0I402"/>
<comment type="caution">
    <text evidence="2">The sequence shown here is derived from an EMBL/GenBank/DDBJ whole genome shotgun (WGS) entry which is preliminary data.</text>
</comment>
<protein>
    <submittedName>
        <fullName evidence="2">Uncharacterized protein</fullName>
    </submittedName>
</protein>
<evidence type="ECO:0000313" key="2">
    <source>
        <dbReference type="EMBL" id="TYA78396.1"/>
    </source>
</evidence>
<dbReference type="EMBL" id="VSDQ01000577">
    <property type="protein sequence ID" value="TYA78396.1"/>
    <property type="molecule type" value="Genomic_DNA"/>
</dbReference>
<dbReference type="OrthoDB" id="8896299at2"/>
<keyword evidence="1" id="KW-0812">Transmembrane</keyword>
<dbReference type="RefSeq" id="WP_148541353.1">
    <property type="nucleotide sequence ID" value="NZ_VSDQ01000577.1"/>
</dbReference>